<dbReference type="SUPFAM" id="SSF51905">
    <property type="entry name" value="FAD/NAD(P)-binding domain"/>
    <property type="match status" value="1"/>
</dbReference>
<reference evidence="1 2" key="1">
    <citation type="journal article" date="2007" name="Genome Res.">
        <title>Genome characteristics of facultatively symbiotic Frankia sp. strains reflect host range and host plant biogeography.</title>
        <authorList>
            <person name="Normand P."/>
            <person name="Lapierre P."/>
            <person name="Tisa L.S."/>
            <person name="Gogarten J.P."/>
            <person name="Alloisio N."/>
            <person name="Bagnarol E."/>
            <person name="Bassi C.A."/>
            <person name="Berry A.M."/>
            <person name="Bickhart D.M."/>
            <person name="Choisne N."/>
            <person name="Couloux A."/>
            <person name="Cournoyer B."/>
            <person name="Cruveiller S."/>
            <person name="Daubin V."/>
            <person name="Demange N."/>
            <person name="Francino M.P."/>
            <person name="Goltsman E."/>
            <person name="Huang Y."/>
            <person name="Kopp O.R."/>
            <person name="Labarre L."/>
            <person name="Lapidus A."/>
            <person name="Lavire C."/>
            <person name="Marechal J."/>
            <person name="Martinez M."/>
            <person name="Mastronunzio J.E."/>
            <person name="Mullin B.C."/>
            <person name="Niemann J."/>
            <person name="Pujic P."/>
            <person name="Rawnsley T."/>
            <person name="Rouy Z."/>
            <person name="Schenowitz C."/>
            <person name="Sellstedt A."/>
            <person name="Tavares F."/>
            <person name="Tomkins J.P."/>
            <person name="Vallenet D."/>
            <person name="Valverde C."/>
            <person name="Wall L.G."/>
            <person name="Wang Y."/>
            <person name="Medigue C."/>
            <person name="Benson D.R."/>
        </authorList>
    </citation>
    <scope>NUCLEOTIDE SEQUENCE [LARGE SCALE GENOMIC DNA]</scope>
    <source>
        <strain evidence="2">DSM 45818 / CECT 9043 / CcI3</strain>
    </source>
</reference>
<dbReference type="InterPro" id="IPR036188">
    <property type="entry name" value="FAD/NAD-bd_sf"/>
</dbReference>
<protein>
    <submittedName>
        <fullName evidence="1">Uncharacterized FAD-dependent dehydrogenase</fullName>
    </submittedName>
</protein>
<dbReference type="AlphaFoldDB" id="Q2JC06"/>
<gene>
    <name evidence="1" type="ordered locus">Francci3_1810</name>
</gene>
<name>Q2JC06_FRACC</name>
<evidence type="ECO:0000313" key="1">
    <source>
        <dbReference type="EMBL" id="ABD11186.1"/>
    </source>
</evidence>
<accession>Q2JC06</accession>
<dbReference type="PIRSF" id="PIRSF038984">
    <property type="entry name" value="FAD_binding_protein"/>
    <property type="match status" value="1"/>
</dbReference>
<evidence type="ECO:0000313" key="2">
    <source>
        <dbReference type="Proteomes" id="UP000001937"/>
    </source>
</evidence>
<dbReference type="PANTHER" id="PTHR43106">
    <property type="entry name" value="DEHYDROGENASE-RELATED"/>
    <property type="match status" value="1"/>
</dbReference>
<dbReference type="InterPro" id="IPR028348">
    <property type="entry name" value="FAD-binding_protein"/>
</dbReference>
<keyword evidence="2" id="KW-1185">Reference proteome</keyword>
<proteinExistence type="predicted"/>
<dbReference type="EMBL" id="CP000249">
    <property type="protein sequence ID" value="ABD11186.1"/>
    <property type="molecule type" value="Genomic_DNA"/>
</dbReference>
<dbReference type="PANTHER" id="PTHR43106:SF1">
    <property type="entry name" value="DEHYDROGENASE-RELATED"/>
    <property type="match status" value="1"/>
</dbReference>
<dbReference type="eggNOG" id="COG2509">
    <property type="taxonomic scope" value="Bacteria"/>
</dbReference>
<dbReference type="HOGENOM" id="CLU_046973_1_0_11"/>
<sequence length="455" mass="47910">MNARVFHTVVVGAGPGGLIAAYRSDVPAPGLLLLDGGDDVEERIGALGSDSRGDVVTRGFGGAGLFSDGKLCLSPRIGSTVSHRFDPSRVSARQHAIDEVLRSGERADLHGGDAEAAENFEKRAKVAGLEYVHYPVRHVGTDQLPRMLSRLRTRLAARATVACRTTCIGIRPSGRSDFRWELELDGPGVRRVHAVNVVLAPGKVGASWLGDVGRELGLGRDDAQPKIGFRLEGAKEFLGPLLEIATDPKVIWSGPDGVEVRTHCVCYGGDVVAADYHGLTLVGGHATSAHAENRSNSAIIATAGRRLPLTADDARTLVAAINRRHGGLIGQRLGAFLPDTPLPTSQAVGEFVPSLPDAAPGDFTAEFPTAIVSALQTFLFRLASLCPGVLHPDNFLYGPAVERWASRFTVTDEMEAPGQPGLYLVGDGPGLTGGIIGAAETGWLAGDAITAQARR</sequence>
<dbReference type="KEGG" id="fra:Francci3_1810"/>
<organism evidence="1 2">
    <name type="scientific">Frankia casuarinae (strain DSM 45818 / CECT 9043 / HFP020203 / CcI3)</name>
    <dbReference type="NCBI Taxonomy" id="106370"/>
    <lineage>
        <taxon>Bacteria</taxon>
        <taxon>Bacillati</taxon>
        <taxon>Actinomycetota</taxon>
        <taxon>Actinomycetes</taxon>
        <taxon>Frankiales</taxon>
        <taxon>Frankiaceae</taxon>
        <taxon>Frankia</taxon>
    </lineage>
</organism>
<dbReference type="Proteomes" id="UP000001937">
    <property type="component" value="Chromosome"/>
</dbReference>
<dbReference type="PhylomeDB" id="Q2JC06"/>
<dbReference type="Gene3D" id="3.50.50.60">
    <property type="entry name" value="FAD/NAD(P)-binding domain"/>
    <property type="match status" value="1"/>
</dbReference>
<dbReference type="STRING" id="106370.Francci3_1810"/>